<reference evidence="1" key="1">
    <citation type="submission" date="2020-05" db="EMBL/GenBank/DDBJ databases">
        <title>Phylogenomic resolution of chytrid fungi.</title>
        <authorList>
            <person name="Stajich J.E."/>
            <person name="Amses K."/>
            <person name="Simmons R."/>
            <person name="Seto K."/>
            <person name="Myers J."/>
            <person name="Bonds A."/>
            <person name="Quandt C.A."/>
            <person name="Barry K."/>
            <person name="Liu P."/>
            <person name="Grigoriev I."/>
            <person name="Longcore J.E."/>
            <person name="James T.Y."/>
        </authorList>
    </citation>
    <scope>NUCLEOTIDE SEQUENCE</scope>
    <source>
        <strain evidence="1">JEL0476</strain>
    </source>
</reference>
<accession>A0AAD5XZ78</accession>
<organism evidence="1 2">
    <name type="scientific">Clydaea vesicula</name>
    <dbReference type="NCBI Taxonomy" id="447962"/>
    <lineage>
        <taxon>Eukaryota</taxon>
        <taxon>Fungi</taxon>
        <taxon>Fungi incertae sedis</taxon>
        <taxon>Chytridiomycota</taxon>
        <taxon>Chytridiomycota incertae sedis</taxon>
        <taxon>Chytridiomycetes</taxon>
        <taxon>Lobulomycetales</taxon>
        <taxon>Lobulomycetaceae</taxon>
        <taxon>Clydaea</taxon>
    </lineage>
</organism>
<dbReference type="InterPro" id="IPR036412">
    <property type="entry name" value="HAD-like_sf"/>
</dbReference>
<name>A0AAD5XZ78_9FUNG</name>
<comment type="caution">
    <text evidence="1">The sequence shown here is derived from an EMBL/GenBank/DDBJ whole genome shotgun (WGS) entry which is preliminary data.</text>
</comment>
<dbReference type="EMBL" id="JADGJW010000018">
    <property type="protein sequence ID" value="KAJ3227356.1"/>
    <property type="molecule type" value="Genomic_DNA"/>
</dbReference>
<dbReference type="Gene3D" id="3.40.50.1000">
    <property type="entry name" value="HAD superfamily/HAD-like"/>
    <property type="match status" value="2"/>
</dbReference>
<proteinExistence type="predicted"/>
<gene>
    <name evidence="1" type="ORF">HK099_002422</name>
</gene>
<dbReference type="InterPro" id="IPR006357">
    <property type="entry name" value="HAD-SF_hydro_IIA"/>
</dbReference>
<evidence type="ECO:0000313" key="1">
    <source>
        <dbReference type="EMBL" id="KAJ3227356.1"/>
    </source>
</evidence>
<evidence type="ECO:0000313" key="2">
    <source>
        <dbReference type="Proteomes" id="UP001211065"/>
    </source>
</evidence>
<protein>
    <submittedName>
        <fullName evidence="1">Uncharacterized protein</fullName>
    </submittedName>
</protein>
<dbReference type="Pfam" id="PF13344">
    <property type="entry name" value="Hydrolase_6"/>
    <property type="match status" value="1"/>
</dbReference>
<sequence>MNPFKQNTVYKFRRSYHAVGFAFDIDGVLIKGKRLLNQTKPALKLLSERKIPFIFLTNGGGVKEQMKADQLAQLFDLPKSLVKKYRNDLVVVIGGAKNECKKVAKNYGFEKVLTTNDVLRTNHSIWPFSNAFDSEEDDSFDLSKEPFKAIMMFHDSRDWGRDLQICTDILRSKNGILGTVKDNGTPQA</sequence>
<dbReference type="AlphaFoldDB" id="A0AAD5XZ78"/>
<dbReference type="SUPFAM" id="SSF56784">
    <property type="entry name" value="HAD-like"/>
    <property type="match status" value="1"/>
</dbReference>
<dbReference type="Proteomes" id="UP001211065">
    <property type="component" value="Unassembled WGS sequence"/>
</dbReference>
<keyword evidence="2" id="KW-1185">Reference proteome</keyword>
<dbReference type="InterPro" id="IPR023214">
    <property type="entry name" value="HAD_sf"/>
</dbReference>